<evidence type="ECO:0000313" key="1">
    <source>
        <dbReference type="EMBL" id="ALE52441.1"/>
    </source>
</evidence>
<organism evidence="1 2">
    <name type="scientific">Candidatus Thioglobus autotrophicus</name>
    <dbReference type="NCBI Taxonomy" id="1705394"/>
    <lineage>
        <taxon>Bacteria</taxon>
        <taxon>Pseudomonadati</taxon>
        <taxon>Pseudomonadota</taxon>
        <taxon>Gammaproteobacteria</taxon>
        <taxon>Candidatus Pseudothioglobaceae</taxon>
        <taxon>Candidatus Thioglobus</taxon>
    </lineage>
</organism>
<dbReference type="EMBL" id="CP010552">
    <property type="protein sequence ID" value="ALE52441.1"/>
    <property type="molecule type" value="Genomic_DNA"/>
</dbReference>
<sequence length="87" mass="9901">MKPNTVDAMHDLIKEIQKTLPMDKIKADFCSDTCSGCSLKLITFLSTEIEHWQFQLNQGIIPNFSDLNKLAKMAKKIQAVLLKNHLI</sequence>
<dbReference type="AlphaFoldDB" id="A0A0M3TU11"/>
<name>A0A0M3TU11_9GAMM</name>
<evidence type="ECO:0000313" key="2">
    <source>
        <dbReference type="Proteomes" id="UP000058020"/>
    </source>
</evidence>
<proteinExistence type="predicted"/>
<dbReference type="STRING" id="1705394.SP60_03945"/>
<gene>
    <name evidence="1" type="ORF">SP60_03945</name>
</gene>
<dbReference type="RefSeq" id="WP_053951391.1">
    <property type="nucleotide sequence ID" value="NZ_CP010552.1"/>
</dbReference>
<dbReference type="Proteomes" id="UP000058020">
    <property type="component" value="Chromosome"/>
</dbReference>
<keyword evidence="2" id="KW-1185">Reference proteome</keyword>
<dbReference type="OrthoDB" id="6238348at2"/>
<dbReference type="KEGG" id="tho:SP60_03945"/>
<accession>A0A0M3TU11</accession>
<protein>
    <submittedName>
        <fullName evidence="1">Uncharacterized protein</fullName>
    </submittedName>
</protein>
<reference evidence="1 2" key="1">
    <citation type="journal article" date="2015" name="Genome Announc.">
        <title>Genome Sequence of 'Candidatus Thioglobus autotrophica' Strain EF1, a Chemoautotroph from the SUP05 Clade of Marine Gammaproteobacteria.</title>
        <authorList>
            <person name="Shah V."/>
            <person name="Morris R.M."/>
        </authorList>
    </citation>
    <scope>NUCLEOTIDE SEQUENCE [LARGE SCALE GENOMIC DNA]</scope>
    <source>
        <strain evidence="1 2">EF1</strain>
    </source>
</reference>